<keyword evidence="2" id="KW-1185">Reference proteome</keyword>
<reference evidence="2" key="1">
    <citation type="submission" date="2016-10" db="EMBL/GenBank/DDBJ databases">
        <authorList>
            <person name="Varghese N."/>
            <person name="Submissions S."/>
        </authorList>
    </citation>
    <scope>NUCLEOTIDE SEQUENCE [LARGE SCALE GENOMIC DNA]</scope>
    <source>
        <strain evidence="2">OK042</strain>
    </source>
</reference>
<evidence type="ECO:0000313" key="1">
    <source>
        <dbReference type="EMBL" id="SFI95229.1"/>
    </source>
</evidence>
<sequence length="64" mass="7623">MDVFVKIKDVSLKKVCPSTLLNYLVYSKKTSSLSENRNWPFMHNLDYLVFLQLSDRLFRILQLL</sequence>
<accession>A0A1I3MDX5</accession>
<organism evidence="1 2">
    <name type="scientific">Brevibacillus centrosporus</name>
    <dbReference type="NCBI Taxonomy" id="54910"/>
    <lineage>
        <taxon>Bacteria</taxon>
        <taxon>Bacillati</taxon>
        <taxon>Bacillota</taxon>
        <taxon>Bacilli</taxon>
        <taxon>Bacillales</taxon>
        <taxon>Paenibacillaceae</taxon>
        <taxon>Brevibacillus</taxon>
    </lineage>
</organism>
<dbReference type="Proteomes" id="UP000198915">
    <property type="component" value="Unassembled WGS sequence"/>
</dbReference>
<gene>
    <name evidence="1" type="ORF">SAMN05518846_101594</name>
</gene>
<dbReference type="AlphaFoldDB" id="A0A1I3MDX5"/>
<dbReference type="STRING" id="1884381.SAMN05518846_101594"/>
<dbReference type="EMBL" id="FORT01000001">
    <property type="protein sequence ID" value="SFI95229.1"/>
    <property type="molecule type" value="Genomic_DNA"/>
</dbReference>
<protein>
    <submittedName>
        <fullName evidence="1">Uncharacterized protein</fullName>
    </submittedName>
</protein>
<proteinExistence type="predicted"/>
<name>A0A1I3MDX5_9BACL</name>
<evidence type="ECO:0000313" key="2">
    <source>
        <dbReference type="Proteomes" id="UP000198915"/>
    </source>
</evidence>